<protein>
    <recommendedName>
        <fullName evidence="7">MBD domain-containing protein</fullName>
    </recommendedName>
</protein>
<dbReference type="InterPro" id="IPR001739">
    <property type="entry name" value="Methyl_CpG_DNA-bd"/>
</dbReference>
<feature type="compositionally biased region" description="Polar residues" evidence="6">
    <location>
        <begin position="958"/>
        <end position="967"/>
    </location>
</feature>
<reference evidence="8" key="1">
    <citation type="submission" date="2020-07" db="EMBL/GenBank/DDBJ databases">
        <title>Genome sequence and genetic diversity analysis of an under-domesticated orphan crop, white fonio (Digitaria exilis).</title>
        <authorList>
            <person name="Bennetzen J.L."/>
            <person name="Chen S."/>
            <person name="Ma X."/>
            <person name="Wang X."/>
            <person name="Yssel A.E.J."/>
            <person name="Chaluvadi S.R."/>
            <person name="Johnson M."/>
            <person name="Gangashetty P."/>
            <person name="Hamidou F."/>
            <person name="Sanogo M.D."/>
            <person name="Zwaenepoel A."/>
            <person name="Wallace J."/>
            <person name="Van De Peer Y."/>
            <person name="Van Deynze A."/>
        </authorList>
    </citation>
    <scope>NUCLEOTIDE SEQUENCE</scope>
    <source>
        <tissue evidence="8">Leaves</tissue>
    </source>
</reference>
<dbReference type="SUPFAM" id="SSF54171">
    <property type="entry name" value="DNA-binding domain"/>
    <property type="match status" value="1"/>
</dbReference>
<dbReference type="InterPro" id="IPR013087">
    <property type="entry name" value="Znf_C2H2_type"/>
</dbReference>
<dbReference type="EMBL" id="JACEFO010002615">
    <property type="protein sequence ID" value="KAF8654344.1"/>
    <property type="molecule type" value="Genomic_DNA"/>
</dbReference>
<feature type="domain" description="MBD" evidence="7">
    <location>
        <begin position="199"/>
        <end position="271"/>
    </location>
</feature>
<feature type="compositionally biased region" description="Polar residues" evidence="6">
    <location>
        <begin position="909"/>
        <end position="944"/>
    </location>
</feature>
<evidence type="ECO:0000313" key="9">
    <source>
        <dbReference type="Proteomes" id="UP000636709"/>
    </source>
</evidence>
<feature type="region of interest" description="Disordered" evidence="6">
    <location>
        <begin position="116"/>
        <end position="147"/>
    </location>
</feature>
<dbReference type="GO" id="GO:0005634">
    <property type="term" value="C:nucleus"/>
    <property type="evidence" value="ECO:0007669"/>
    <property type="project" value="UniProtKB-SubCell"/>
</dbReference>
<keyword evidence="5" id="KW-0539">Nucleus</keyword>
<keyword evidence="9" id="KW-1185">Reference proteome</keyword>
<dbReference type="InterPro" id="IPR037472">
    <property type="entry name" value="MBD8"/>
</dbReference>
<dbReference type="AlphaFoldDB" id="A0A835AGV1"/>
<keyword evidence="3" id="KW-0238">DNA-binding</keyword>
<evidence type="ECO:0000256" key="2">
    <source>
        <dbReference type="ARBA" id="ARBA00023015"/>
    </source>
</evidence>
<feature type="compositionally biased region" description="Polar residues" evidence="6">
    <location>
        <begin position="815"/>
        <end position="838"/>
    </location>
</feature>
<dbReference type="PANTHER" id="PTHR37701">
    <property type="entry name" value="METHYL-CPG-BINDING DOMAIN-CONTAINING PROTEIN 8"/>
    <property type="match status" value="1"/>
</dbReference>
<organism evidence="8 9">
    <name type="scientific">Digitaria exilis</name>
    <dbReference type="NCBI Taxonomy" id="1010633"/>
    <lineage>
        <taxon>Eukaryota</taxon>
        <taxon>Viridiplantae</taxon>
        <taxon>Streptophyta</taxon>
        <taxon>Embryophyta</taxon>
        <taxon>Tracheophyta</taxon>
        <taxon>Spermatophyta</taxon>
        <taxon>Magnoliopsida</taxon>
        <taxon>Liliopsida</taxon>
        <taxon>Poales</taxon>
        <taxon>Poaceae</taxon>
        <taxon>PACMAD clade</taxon>
        <taxon>Panicoideae</taxon>
        <taxon>Panicodae</taxon>
        <taxon>Paniceae</taxon>
        <taxon>Anthephorinae</taxon>
        <taxon>Digitaria</taxon>
    </lineage>
</organism>
<keyword evidence="2" id="KW-0805">Transcription regulation</keyword>
<evidence type="ECO:0000256" key="1">
    <source>
        <dbReference type="ARBA" id="ARBA00004123"/>
    </source>
</evidence>
<feature type="compositionally biased region" description="Polar residues" evidence="6">
    <location>
        <begin position="746"/>
        <end position="761"/>
    </location>
</feature>
<evidence type="ECO:0000313" key="8">
    <source>
        <dbReference type="EMBL" id="KAF8654344.1"/>
    </source>
</evidence>
<feature type="region of interest" description="Disordered" evidence="6">
    <location>
        <begin position="736"/>
        <end position="761"/>
    </location>
</feature>
<feature type="region of interest" description="Disordered" evidence="6">
    <location>
        <begin position="553"/>
        <end position="574"/>
    </location>
</feature>
<feature type="compositionally biased region" description="Polar residues" evidence="6">
    <location>
        <begin position="851"/>
        <end position="860"/>
    </location>
</feature>
<evidence type="ECO:0000256" key="4">
    <source>
        <dbReference type="ARBA" id="ARBA00023163"/>
    </source>
</evidence>
<dbReference type="PROSITE" id="PS50982">
    <property type="entry name" value="MBD"/>
    <property type="match status" value="1"/>
</dbReference>
<dbReference type="Pfam" id="PF01429">
    <property type="entry name" value="MBD"/>
    <property type="match status" value="1"/>
</dbReference>
<feature type="region of interest" description="Disordered" evidence="6">
    <location>
        <begin position="61"/>
        <end position="93"/>
    </location>
</feature>
<feature type="compositionally biased region" description="Polar residues" evidence="6">
    <location>
        <begin position="877"/>
        <end position="898"/>
    </location>
</feature>
<accession>A0A835AGV1</accession>
<evidence type="ECO:0000256" key="6">
    <source>
        <dbReference type="SAM" id="MobiDB-lite"/>
    </source>
</evidence>
<evidence type="ECO:0000256" key="3">
    <source>
        <dbReference type="ARBA" id="ARBA00023125"/>
    </source>
</evidence>
<feature type="compositionally biased region" description="Low complexity" evidence="6">
    <location>
        <begin position="69"/>
        <end position="90"/>
    </location>
</feature>
<comment type="caution">
    <text evidence="8">The sequence shown here is derived from an EMBL/GenBank/DDBJ whole genome shotgun (WGS) entry which is preliminary data.</text>
</comment>
<gene>
    <name evidence="8" type="ORF">HU200_061524</name>
</gene>
<dbReference type="Proteomes" id="UP000636709">
    <property type="component" value="Unassembled WGS sequence"/>
</dbReference>
<proteinExistence type="predicted"/>
<dbReference type="GO" id="GO:0003677">
    <property type="term" value="F:DNA binding"/>
    <property type="evidence" value="ECO:0007669"/>
    <property type="project" value="UniProtKB-KW"/>
</dbReference>
<keyword evidence="4" id="KW-0804">Transcription</keyword>
<evidence type="ECO:0000256" key="5">
    <source>
        <dbReference type="ARBA" id="ARBA00023242"/>
    </source>
</evidence>
<feature type="region of interest" description="Disordered" evidence="6">
    <location>
        <begin position="808"/>
        <end position="968"/>
    </location>
</feature>
<dbReference type="OrthoDB" id="1893318at2759"/>
<sequence length="1076" mass="114592">MATELLPVVDLRACSQSDLDALAAASAYALPPPNCPDADPLPPLKIDRAVFNESAGSRKQTFSRLRLGTAASSSSSPSARPTSAQPSSTARYDPDSDIVADYLRCLFVLDYPSLPPPPESQTLDLTEPPSSPSPPPDPDRETTNSKGISVDLVRLAGMVDPYDAELQRRTAGMASATELQGFIDSVAGQWVSPRQRRKYVDASFFGDHLPGGWKLQLGIKRKDRTAWVHCFSYVSPKGNQFSTCKEVSAYLMSLLGYPEVKSVTDNGADNVLGSKRRRTGKFGEPVVGKDGKLECPICQKTFEEESRYFGHVGSHARYQGLTPEAFFHKATFGGVTNGSLAEVAFTLQELTGSPGQSNKVSYGEAGFHHHSHSNEHGGNNSTVTELFNTNCSDNFLGPNRAQSRPEEIHPITDVPSVYRYPNATVHADVTISKRASNTSNQSMNNTNGFAGVTVFDGQLGSKHVARPTAFGAANHFQDWIVHHGMTVPKHVNNDTLKGRDVNLNSSLDTISFPIANANSETPAALNEVNRSSFTAGCFSGSFNGNDGVSSGSSCSASTNRISSSGGTVSKTSVSSSRCFDPNYGPYGHNYGALEANLFANKNNTMVYQANLGTQPFYPVASKADCLASRPVQSNSSKEPMASTREHMDSVKNITNKEAGFGTEACNNGTFSGGITGRGFAQFNNSFTHINPNSASRYSLPESNTLAAGNFIKGNGGDINCMKGSLANRGDANLTKGSFVNRPIHNNEPNVPSRTSRNANGPMPTQANFVNIPSAVHPVGDIPVTSTTQDQCDLQLGFGAQKQQIFSSRGELRSAATGSPQLGNNAKNNSLPTGSSQFGSMDGPQSFPPRNPQFNKPNSVPATPRLGSIGQPNHVHSADSSQFASVVQTSTVPPNSSQLGRKGQPDSLPPANTSHFRSMGGSNSVPPAQSSLARPNSVPSKSAQFFGSVPRPNSAAPAESSQFGSMARQNHVHHAVSSQFGNMQSFVSTSEPTLVLGYTPQMGSVPAPPVQLGWDSSLPRMVTGGMVTCVCIWCNSQFHHFGAVDGQQAGSFGFICPACKDRMSSHHNMPNNGSWQP</sequence>
<name>A0A835AGV1_9POAL</name>
<evidence type="ECO:0000259" key="7">
    <source>
        <dbReference type="PROSITE" id="PS50982"/>
    </source>
</evidence>
<comment type="subcellular location">
    <subcellularLocation>
        <location evidence="1">Nucleus</location>
    </subcellularLocation>
</comment>
<dbReference type="PANTHER" id="PTHR37701:SF16">
    <property type="entry name" value="METHYL-CPG-BINDING DOMAIN-CONTAINING PROTEIN 8"/>
    <property type="match status" value="1"/>
</dbReference>
<dbReference type="PROSITE" id="PS00028">
    <property type="entry name" value="ZINC_FINGER_C2H2_1"/>
    <property type="match status" value="1"/>
</dbReference>
<dbReference type="InterPro" id="IPR016177">
    <property type="entry name" value="DNA-bd_dom_sf"/>
</dbReference>